<accession>A0A6P5A9H8</accession>
<dbReference type="PANTHER" id="PTHR12747">
    <property type="entry name" value="ELONGATOR COMPLEX PROTEIN 1"/>
    <property type="match status" value="1"/>
</dbReference>
<feature type="non-terminal residue" evidence="4">
    <location>
        <position position="1"/>
    </location>
</feature>
<feature type="non-terminal residue" evidence="4">
    <location>
        <position position="343"/>
    </location>
</feature>
<evidence type="ECO:0000313" key="4">
    <source>
        <dbReference type="RefSeq" id="XP_019642874.1"/>
    </source>
</evidence>
<dbReference type="GO" id="GO:0033588">
    <property type="term" value="C:elongator holoenzyme complex"/>
    <property type="evidence" value="ECO:0007669"/>
    <property type="project" value="InterPro"/>
</dbReference>
<dbReference type="UniPathway" id="UPA00988"/>
<organism evidence="3 4">
    <name type="scientific">Branchiostoma belcheri</name>
    <name type="common">Amphioxus</name>
    <dbReference type="NCBI Taxonomy" id="7741"/>
    <lineage>
        <taxon>Eukaryota</taxon>
        <taxon>Metazoa</taxon>
        <taxon>Chordata</taxon>
        <taxon>Cephalochordata</taxon>
        <taxon>Leptocardii</taxon>
        <taxon>Amphioxiformes</taxon>
        <taxon>Branchiostomatidae</taxon>
        <taxon>Branchiostoma</taxon>
    </lineage>
</organism>
<sequence length="343" mass="37941">DEEGAIITLLEGNQWEEALRVINKYSRIDIIDTNFKPALLEASQRQLAFLQDNKALFTRHKDRLAVVRKEKAKACTEILGDDHADQDVDLYSDTSSTTRTHSSHSSAKYSATSKTSGRTAKSRRKAERKKLSLREGSPYEDHALLVALKDIVDAVDKSKDDVHNLLKMLVLFGFDCEAGVLQACLEGTLSLMDSCTAEIWQTGSGSAQTQMTLGPHSTVNSILASMNAGPQPVDPVPPEAGQLRRSDRVKRKPDWFHRDPRYGFRAPLPTAAATTTSGLSTPLPPPSPAAQRYPQHRRHPRPDLQHLSCRHHHQRQDSASPHRGQPTLRSGGRGPSVLFGVRV</sequence>
<feature type="domain" description="ELP1 three-helical bundle" evidence="2">
    <location>
        <begin position="29"/>
        <end position="199"/>
    </location>
</feature>
<dbReference type="OrthoDB" id="40048at2759"/>
<name>A0A6P5A9H8_BRABE</name>
<feature type="compositionally biased region" description="Low complexity" evidence="1">
    <location>
        <begin position="92"/>
        <end position="116"/>
    </location>
</feature>
<evidence type="ECO:0000256" key="1">
    <source>
        <dbReference type="SAM" id="MobiDB-lite"/>
    </source>
</evidence>
<feature type="compositionally biased region" description="Low complexity" evidence="1">
    <location>
        <begin position="266"/>
        <end position="281"/>
    </location>
</feature>
<dbReference type="GO" id="GO:0000049">
    <property type="term" value="F:tRNA binding"/>
    <property type="evidence" value="ECO:0007669"/>
    <property type="project" value="TreeGrafter"/>
</dbReference>
<dbReference type="GeneID" id="109484091"/>
<dbReference type="AlphaFoldDB" id="A0A6P5A9H8"/>
<dbReference type="GO" id="GO:0005829">
    <property type="term" value="C:cytosol"/>
    <property type="evidence" value="ECO:0007669"/>
    <property type="project" value="TreeGrafter"/>
</dbReference>
<dbReference type="InterPro" id="IPR056169">
    <property type="entry name" value="HB_ELP1"/>
</dbReference>
<feature type="region of interest" description="Disordered" evidence="1">
    <location>
        <begin position="92"/>
        <end position="133"/>
    </location>
</feature>
<dbReference type="Proteomes" id="UP000515135">
    <property type="component" value="Unplaced"/>
</dbReference>
<dbReference type="KEGG" id="bbel:109484091"/>
<feature type="compositionally biased region" description="Basic and acidic residues" evidence="1">
    <location>
        <begin position="242"/>
        <end position="262"/>
    </location>
</feature>
<reference evidence="4" key="1">
    <citation type="submission" date="2025-08" db="UniProtKB">
        <authorList>
            <consortium name="RefSeq"/>
        </authorList>
    </citation>
    <scope>IDENTIFICATION</scope>
    <source>
        <tissue evidence="4">Gonad</tissue>
    </source>
</reference>
<dbReference type="PANTHER" id="PTHR12747:SF0">
    <property type="entry name" value="ELONGATOR COMPLEX PROTEIN 1"/>
    <property type="match status" value="1"/>
</dbReference>
<dbReference type="RefSeq" id="XP_019642874.1">
    <property type="nucleotide sequence ID" value="XM_019787315.1"/>
</dbReference>
<evidence type="ECO:0000313" key="3">
    <source>
        <dbReference type="Proteomes" id="UP000515135"/>
    </source>
</evidence>
<keyword evidence="3" id="KW-1185">Reference proteome</keyword>
<proteinExistence type="predicted"/>
<dbReference type="InterPro" id="IPR006849">
    <property type="entry name" value="Elp1"/>
</dbReference>
<dbReference type="Pfam" id="PF23936">
    <property type="entry name" value="HB_ELP1"/>
    <property type="match status" value="1"/>
</dbReference>
<protein>
    <submittedName>
        <fullName evidence="4">Elongator complex protein 1</fullName>
    </submittedName>
</protein>
<feature type="region of interest" description="Disordered" evidence="1">
    <location>
        <begin position="229"/>
        <end position="343"/>
    </location>
</feature>
<gene>
    <name evidence="4" type="primary">LOC109484091</name>
</gene>
<evidence type="ECO:0000259" key="2">
    <source>
        <dbReference type="Pfam" id="PF23936"/>
    </source>
</evidence>
<dbReference type="GO" id="GO:0002926">
    <property type="term" value="P:tRNA wobble base 5-methoxycarbonylmethyl-2-thiouridinylation"/>
    <property type="evidence" value="ECO:0007669"/>
    <property type="project" value="TreeGrafter"/>
</dbReference>